<evidence type="ECO:0000256" key="3">
    <source>
        <dbReference type="ARBA" id="ARBA00022737"/>
    </source>
</evidence>
<evidence type="ECO:0000256" key="7">
    <source>
        <dbReference type="ARBA" id="ARBA00023157"/>
    </source>
</evidence>
<dbReference type="Pfam" id="PF07679">
    <property type="entry name" value="I-set"/>
    <property type="match status" value="4"/>
</dbReference>
<dbReference type="InterPro" id="IPR013098">
    <property type="entry name" value="Ig_I-set"/>
</dbReference>
<dbReference type="SMART" id="SM00408">
    <property type="entry name" value="IGc2"/>
    <property type="match status" value="5"/>
</dbReference>
<feature type="signal peptide" evidence="11">
    <location>
        <begin position="1"/>
        <end position="23"/>
    </location>
</feature>
<keyword evidence="7" id="KW-1015">Disulfide bond</keyword>
<keyword evidence="8" id="KW-0393">Immunoglobulin domain</keyword>
<keyword evidence="15" id="KW-1185">Reference proteome</keyword>
<dbReference type="InterPro" id="IPR013783">
    <property type="entry name" value="Ig-like_fold"/>
</dbReference>
<dbReference type="CDD" id="cd00096">
    <property type="entry name" value="Ig"/>
    <property type="match status" value="1"/>
</dbReference>
<dbReference type="FunFam" id="2.60.40.10:FF:000032">
    <property type="entry name" value="palladin isoform X1"/>
    <property type="match status" value="1"/>
</dbReference>
<dbReference type="InterPro" id="IPR026966">
    <property type="entry name" value="Neurofascin/L1/NrCAM_C"/>
</dbReference>
<dbReference type="CDD" id="cd00063">
    <property type="entry name" value="FN3"/>
    <property type="match status" value="4"/>
</dbReference>
<dbReference type="InterPro" id="IPR003599">
    <property type="entry name" value="Ig_sub"/>
</dbReference>
<keyword evidence="2 10" id="KW-0812">Transmembrane</keyword>
<evidence type="ECO:0000256" key="11">
    <source>
        <dbReference type="SAM" id="SignalP"/>
    </source>
</evidence>
<feature type="domain" description="Ig-like" evidence="12">
    <location>
        <begin position="329"/>
        <end position="418"/>
    </location>
</feature>
<evidence type="ECO:0000256" key="2">
    <source>
        <dbReference type="ARBA" id="ARBA00022692"/>
    </source>
</evidence>
<evidence type="ECO:0000256" key="9">
    <source>
        <dbReference type="SAM" id="MobiDB-lite"/>
    </source>
</evidence>
<evidence type="ECO:0000256" key="6">
    <source>
        <dbReference type="ARBA" id="ARBA00023136"/>
    </source>
</evidence>
<feature type="domain" description="Fibronectin type-III" evidence="13">
    <location>
        <begin position="719"/>
        <end position="823"/>
    </location>
</feature>
<dbReference type="SUPFAM" id="SSF48726">
    <property type="entry name" value="Immunoglobulin"/>
    <property type="match status" value="6"/>
</dbReference>
<feature type="domain" description="Ig-like" evidence="12">
    <location>
        <begin position="30"/>
        <end position="121"/>
    </location>
</feature>
<feature type="domain" description="Ig-like" evidence="12">
    <location>
        <begin position="127"/>
        <end position="226"/>
    </location>
</feature>
<dbReference type="SUPFAM" id="SSF49265">
    <property type="entry name" value="Fibronectin type III"/>
    <property type="match status" value="3"/>
</dbReference>
<keyword evidence="5 10" id="KW-1133">Transmembrane helix</keyword>
<dbReference type="GO" id="GO:0098609">
    <property type="term" value="P:cell-cell adhesion"/>
    <property type="evidence" value="ECO:0007669"/>
    <property type="project" value="TreeGrafter"/>
</dbReference>
<dbReference type="SMART" id="SM00060">
    <property type="entry name" value="FN3"/>
    <property type="match status" value="5"/>
</dbReference>
<evidence type="ECO:0000256" key="4">
    <source>
        <dbReference type="ARBA" id="ARBA00022889"/>
    </source>
</evidence>
<feature type="domain" description="Ig-like" evidence="12">
    <location>
        <begin position="515"/>
        <end position="607"/>
    </location>
</feature>
<evidence type="ECO:0000256" key="10">
    <source>
        <dbReference type="SAM" id="Phobius"/>
    </source>
</evidence>
<proteinExistence type="predicted"/>
<dbReference type="PANTHER" id="PTHR44170">
    <property type="entry name" value="PROTEIN SIDEKICK"/>
    <property type="match status" value="1"/>
</dbReference>
<comment type="subcellular location">
    <subcellularLocation>
        <location evidence="1">Membrane</location>
        <topology evidence="1">Single-pass type I membrane protein</topology>
    </subcellularLocation>
</comment>
<dbReference type="EMBL" id="CAIIXF020000005">
    <property type="protein sequence ID" value="CAH1783564.1"/>
    <property type="molecule type" value="Genomic_DNA"/>
</dbReference>
<gene>
    <name evidence="14" type="ORF">OFUS_LOCUS9896</name>
</gene>
<evidence type="ECO:0000313" key="15">
    <source>
        <dbReference type="Proteomes" id="UP000749559"/>
    </source>
</evidence>
<feature type="domain" description="Ig-like" evidence="12">
    <location>
        <begin position="239"/>
        <end position="324"/>
    </location>
</feature>
<dbReference type="InterPro" id="IPR003598">
    <property type="entry name" value="Ig_sub2"/>
</dbReference>
<comment type="caution">
    <text evidence="14">The sequence shown here is derived from an EMBL/GenBank/DDBJ whole genome shotgun (WGS) entry which is preliminary data.</text>
</comment>
<evidence type="ECO:0000259" key="12">
    <source>
        <dbReference type="PROSITE" id="PS50835"/>
    </source>
</evidence>
<keyword evidence="6 10" id="KW-0472">Membrane</keyword>
<feature type="region of interest" description="Disordered" evidence="9">
    <location>
        <begin position="1047"/>
        <end position="1066"/>
    </location>
</feature>
<keyword evidence="3" id="KW-0677">Repeat</keyword>
<organism evidence="14 15">
    <name type="scientific">Owenia fusiformis</name>
    <name type="common">Polychaete worm</name>
    <dbReference type="NCBI Taxonomy" id="6347"/>
    <lineage>
        <taxon>Eukaryota</taxon>
        <taxon>Metazoa</taxon>
        <taxon>Spiralia</taxon>
        <taxon>Lophotrochozoa</taxon>
        <taxon>Annelida</taxon>
        <taxon>Polychaeta</taxon>
        <taxon>Sedentaria</taxon>
        <taxon>Canalipalpata</taxon>
        <taxon>Sabellida</taxon>
        <taxon>Oweniida</taxon>
        <taxon>Oweniidae</taxon>
        <taxon>Owenia</taxon>
    </lineage>
</organism>
<dbReference type="InterPro" id="IPR036179">
    <property type="entry name" value="Ig-like_dom_sf"/>
</dbReference>
<dbReference type="PROSITE" id="PS50835">
    <property type="entry name" value="IG_LIKE"/>
    <property type="match status" value="6"/>
</dbReference>
<dbReference type="InterPro" id="IPR036116">
    <property type="entry name" value="FN3_sf"/>
</dbReference>
<feature type="chain" id="PRO_5035928009" description="Neuroglian" evidence="11">
    <location>
        <begin position="24"/>
        <end position="1327"/>
    </location>
</feature>
<dbReference type="InterPro" id="IPR007110">
    <property type="entry name" value="Ig-like_dom"/>
</dbReference>
<feature type="domain" description="Fibronectin type-III" evidence="13">
    <location>
        <begin position="614"/>
        <end position="717"/>
    </location>
</feature>
<sequence>MGSERWIPLGYSVCSLLVAVVLANKVTIPPVITIQPPQELGFKPKGRVDLECVASGIPAPRYVWKVNDTELQIGTRWNRVDTNTGSIYLDDASDLDKGSYQCFVDNGHGTAISIKTQLKVAQLLPFPNTNIQPKRHKVNVGDKLTLNCTPPYSYPKDQTNVFWSWTKEGSRASAGIIPVVATPRVGWDESGNLHFANIIEKDLLKYSCTVKNSDVRSYIQGEDSIIEPKKVLRTRNKAPQKMYHTPTPKVVLVKQEALLKCIFSGLPTPTVSWRRIGEPMPSSAEFLDFGRELLIPEAEVEDAGEYECTGENSEGTVSLTVVLNVQSAPYFTEKPKNVNSSDSESASFTCRAGGDPQPVIKWFIDGVPLENVRKAVNRVLTADGLSINYTNLTKDDAQVLQCMANNTHGYVLENAYLNVLALPPEWRSPPEDAVRAEGQSVEFKCETFAAPRAKVTWTLDGQPLQGSRFSVDQLTGTLSIRDIDLDEDAGVYKCIATNKFGELPGEATLSTRKATVVSQKPKDERVEKGTDTTFECDATVDPAETDNLVIEWKKNGEYIDYEREPNINKNLNTNALIITNAQVDDTATYTCVAKTSVDETEASAELVVFSVPDAPTNVVTKTCEARTGSIMWDKPSPNNSPILRYYIEMKTGFEDKWYRVKDRNGQQELTVSSNFNAPVKISLSPYVNYTFRVIAENGIGLSEPSDPTGSVCKTPAANPEKNPQNVRDESKKPGEFFIKWDTMAKMDHNGPGFYYIVSYYEGRLNQVRPPWVHVNVTHIEGRGELKIEDRAPFTPFVFKVRAANAFGVSLKKARKHFGYSGESEPKVSPKGFRVDEEEPSNGTAATFRWEKIDCSPENVGGFFKGYKVEFWIADQYEDTRKTSEIVLQEYPNDVLQCDKRSYSKRQADTPVVKGHVTNLYPYSNLVAHVMVMNRYYDGPPSVKYEWLTPEGLPGPVGEFDVTQPASHHVEVAWDEPEEVNGNLKGYEIEYVPFDEDGNLDPSRSSTETIDDPTQTVAKLKDLDPDTKYRICIYAKTGAGRGEKKCTETKTRVNQPPSKPQFFGKPLGESEMNITWEESRASENPGATFYVNYRPTGDDGDWNTTDSQEYKYWRNISGLLPAGRYDVYVTAVSGNGVTETDSDTKEVLLGARAPTLPPVVTTTEDTSDWNITAIGAAKVEEVTTAGWFIGIMVVLALLLLILLIVCLIKRNRGGKYPVYEKEKLRGHDPDEDEEGGFNEYQRPPEQHVTPDLSYRDDDDDIKKSQPSLADEKEPLESETDSMAEYGDVDPGKFNEDGSFIGQYGGNKREGNYTGEPDATSPSAMSTFV</sequence>
<dbReference type="PROSITE" id="PS50853">
    <property type="entry name" value="FN3"/>
    <property type="match status" value="4"/>
</dbReference>
<dbReference type="Pfam" id="PF13927">
    <property type="entry name" value="Ig_3"/>
    <property type="match status" value="1"/>
</dbReference>
<dbReference type="Pfam" id="PF00041">
    <property type="entry name" value="fn3"/>
    <property type="match status" value="3"/>
</dbReference>
<dbReference type="Proteomes" id="UP000749559">
    <property type="component" value="Unassembled WGS sequence"/>
</dbReference>
<feature type="transmembrane region" description="Helical" evidence="10">
    <location>
        <begin position="1186"/>
        <end position="1207"/>
    </location>
</feature>
<evidence type="ECO:0000259" key="13">
    <source>
        <dbReference type="PROSITE" id="PS50853"/>
    </source>
</evidence>
<evidence type="ECO:0008006" key="16">
    <source>
        <dbReference type="Google" id="ProtNLM"/>
    </source>
</evidence>
<keyword evidence="11" id="KW-0732">Signal</keyword>
<feature type="domain" description="Fibronectin type-III" evidence="13">
    <location>
        <begin position="1056"/>
        <end position="1157"/>
    </location>
</feature>
<dbReference type="SMART" id="SM00409">
    <property type="entry name" value="IG"/>
    <property type="match status" value="6"/>
</dbReference>
<feature type="domain" description="Ig-like" evidence="12">
    <location>
        <begin position="424"/>
        <end position="510"/>
    </location>
</feature>
<protein>
    <recommendedName>
        <fullName evidence="16">Neuroglian</fullName>
    </recommendedName>
</protein>
<evidence type="ECO:0000256" key="1">
    <source>
        <dbReference type="ARBA" id="ARBA00004479"/>
    </source>
</evidence>
<dbReference type="PANTHER" id="PTHR44170:SF6">
    <property type="entry name" value="CONTACTIN"/>
    <property type="match status" value="1"/>
</dbReference>
<evidence type="ECO:0000256" key="5">
    <source>
        <dbReference type="ARBA" id="ARBA00022989"/>
    </source>
</evidence>
<feature type="region of interest" description="Disordered" evidence="9">
    <location>
        <begin position="704"/>
        <end position="728"/>
    </location>
</feature>
<reference evidence="14" key="1">
    <citation type="submission" date="2022-03" db="EMBL/GenBank/DDBJ databases">
        <authorList>
            <person name="Martin C."/>
        </authorList>
    </citation>
    <scope>NUCLEOTIDE SEQUENCE</scope>
</reference>
<name>A0A8S4NS06_OWEFU</name>
<dbReference type="GO" id="GO:0007411">
    <property type="term" value="P:axon guidance"/>
    <property type="evidence" value="ECO:0007669"/>
    <property type="project" value="TreeGrafter"/>
</dbReference>
<dbReference type="Gene3D" id="2.60.40.10">
    <property type="entry name" value="Immunoglobulins"/>
    <property type="match status" value="11"/>
</dbReference>
<accession>A0A8S4NS06</accession>
<dbReference type="GO" id="GO:0030424">
    <property type="term" value="C:axon"/>
    <property type="evidence" value="ECO:0007669"/>
    <property type="project" value="TreeGrafter"/>
</dbReference>
<dbReference type="GO" id="GO:0005886">
    <property type="term" value="C:plasma membrane"/>
    <property type="evidence" value="ECO:0007669"/>
    <property type="project" value="TreeGrafter"/>
</dbReference>
<dbReference type="Pfam" id="PF13882">
    <property type="entry name" value="Bravo_FIGEY"/>
    <property type="match status" value="1"/>
</dbReference>
<dbReference type="OrthoDB" id="6244967at2759"/>
<feature type="compositionally biased region" description="Polar residues" evidence="9">
    <location>
        <begin position="1318"/>
        <end position="1327"/>
    </location>
</feature>
<keyword evidence="4" id="KW-0130">Cell adhesion</keyword>
<feature type="region of interest" description="Disordered" evidence="9">
    <location>
        <begin position="1224"/>
        <end position="1327"/>
    </location>
</feature>
<dbReference type="InterPro" id="IPR003961">
    <property type="entry name" value="FN3_dom"/>
</dbReference>
<feature type="domain" description="Fibronectin type-III" evidence="13">
    <location>
        <begin position="955"/>
        <end position="1055"/>
    </location>
</feature>
<evidence type="ECO:0000313" key="14">
    <source>
        <dbReference type="EMBL" id="CAH1783564.1"/>
    </source>
</evidence>
<evidence type="ECO:0000256" key="8">
    <source>
        <dbReference type="ARBA" id="ARBA00023319"/>
    </source>
</evidence>